<dbReference type="OrthoDB" id="5507507at2"/>
<dbReference type="Pfam" id="PF03415">
    <property type="entry name" value="Peptidase_C11"/>
    <property type="match status" value="1"/>
</dbReference>
<dbReference type="InterPro" id="IPR005077">
    <property type="entry name" value="Peptidase_C11"/>
</dbReference>
<proteinExistence type="predicted"/>
<name>B3EF42_CHLL2</name>
<dbReference type="PANTHER" id="PTHR37835">
    <property type="entry name" value="ALPHA-CLOSTRIPAIN"/>
    <property type="match status" value="1"/>
</dbReference>
<organism evidence="1 2">
    <name type="scientific">Chlorobium limicola (strain DSM 245 / NBRC 103803 / 6330)</name>
    <dbReference type="NCBI Taxonomy" id="290315"/>
    <lineage>
        <taxon>Bacteria</taxon>
        <taxon>Pseudomonadati</taxon>
        <taxon>Chlorobiota</taxon>
        <taxon>Chlorobiia</taxon>
        <taxon>Chlorobiales</taxon>
        <taxon>Chlorobiaceae</taxon>
        <taxon>Chlorobium/Pelodictyon group</taxon>
        <taxon>Chlorobium</taxon>
    </lineage>
</organism>
<evidence type="ECO:0000313" key="1">
    <source>
        <dbReference type="EMBL" id="ACD90904.1"/>
    </source>
</evidence>
<protein>
    <submittedName>
        <fullName evidence="1">Uncharacterized protein</fullName>
    </submittedName>
</protein>
<dbReference type="HOGENOM" id="CLU_051348_0_0_10"/>
<reference evidence="1 2" key="1">
    <citation type="submission" date="2008-05" db="EMBL/GenBank/DDBJ databases">
        <title>Complete sequence of Chlorobium limicola DSM 245.</title>
        <authorList>
            <consortium name="US DOE Joint Genome Institute"/>
            <person name="Lucas S."/>
            <person name="Copeland A."/>
            <person name="Lapidus A."/>
            <person name="Glavina del Rio T."/>
            <person name="Dalin E."/>
            <person name="Tice H."/>
            <person name="Bruce D."/>
            <person name="Goodwin L."/>
            <person name="Pitluck S."/>
            <person name="Schmutz J."/>
            <person name="Larimer F."/>
            <person name="Land M."/>
            <person name="Hauser L."/>
            <person name="Kyrpides N."/>
            <person name="Ovchinnikova G."/>
            <person name="Zhao F."/>
            <person name="Li T."/>
            <person name="Liu Z."/>
            <person name="Overmann J."/>
            <person name="Bryant D.A."/>
            <person name="Richardson P."/>
        </authorList>
    </citation>
    <scope>NUCLEOTIDE SEQUENCE [LARGE SCALE GENOMIC DNA]</scope>
    <source>
        <strain evidence="2">DSM 245 / NBRC 103803 / 6330</strain>
    </source>
</reference>
<dbReference type="RefSeq" id="WP_012466777.1">
    <property type="nucleotide sequence ID" value="NC_010803.1"/>
</dbReference>
<dbReference type="Gene3D" id="3.40.50.11970">
    <property type="match status" value="1"/>
</dbReference>
<accession>B3EF42</accession>
<sequence>MIFSHGNPYRGEHGLPDILYLSPDDFTVTISRMNLNAVDHVAKWTILIYMAADCDLAAFMFDDLMEMKVVGSNEDVNICVFFDGPLLTDTFFARLCHGTSLEEDIIQRFTDVPSSNVGILKEIILNTAVLFPAERRVLVLAGHGLGWRGALRDDSTWKRFKERRAIVMPSGDSSVFFRQLDEQRQRALEELKARLNPRDEHHGSAFDIIAMDACNMGNLEALSFYSDHARILVASENQVPASGYPYDRILEELKRNPEQECDAFARYLVNEVKRYYVDSILLCSESDITQVAFDSTGFPALIAHAGELARVLSEYVSTEGIATVKACSGASLLPEEDTDYIDLRLFAKELVQAGVSDAVKQKAMELVAFFDGSGFVVGSATPGGDALPKGLSIYFPPPERFDKGYLDILSHVPEGIRLWAGFIGAYYGKRF</sequence>
<evidence type="ECO:0000313" key="2">
    <source>
        <dbReference type="Proteomes" id="UP000008841"/>
    </source>
</evidence>
<dbReference type="EMBL" id="CP001097">
    <property type="protein sequence ID" value="ACD90904.1"/>
    <property type="molecule type" value="Genomic_DNA"/>
</dbReference>
<dbReference type="Proteomes" id="UP000008841">
    <property type="component" value="Chromosome"/>
</dbReference>
<dbReference type="STRING" id="290315.Clim_1868"/>
<dbReference type="eggNOG" id="COG1716">
    <property type="taxonomic scope" value="Bacteria"/>
</dbReference>
<dbReference type="PANTHER" id="PTHR37835:SF1">
    <property type="entry name" value="ALPHA-CLOSTRIPAIN"/>
    <property type="match status" value="1"/>
</dbReference>
<dbReference type="KEGG" id="cli:Clim_1868"/>
<gene>
    <name evidence="1" type="ordered locus">Clim_1868</name>
</gene>
<dbReference type="AlphaFoldDB" id="B3EF42"/>